<dbReference type="GO" id="GO:0006355">
    <property type="term" value="P:regulation of DNA-templated transcription"/>
    <property type="evidence" value="ECO:0007669"/>
    <property type="project" value="InterPro"/>
</dbReference>
<evidence type="ECO:0000256" key="3">
    <source>
        <dbReference type="ARBA" id="ARBA00023015"/>
    </source>
</evidence>
<dbReference type="Gene3D" id="3.40.50.300">
    <property type="entry name" value="P-loop containing nucleotide triphosphate hydrolases"/>
    <property type="match status" value="1"/>
</dbReference>
<dbReference type="eggNOG" id="COG3829">
    <property type="taxonomic scope" value="Bacteria"/>
</dbReference>
<feature type="domain" description="Sigma-54 factor interaction" evidence="6">
    <location>
        <begin position="16"/>
        <end position="245"/>
    </location>
</feature>
<dbReference type="SUPFAM" id="SSF52540">
    <property type="entry name" value="P-loop containing nucleoside triphosphate hydrolases"/>
    <property type="match status" value="1"/>
</dbReference>
<dbReference type="InterPro" id="IPR025662">
    <property type="entry name" value="Sigma_54_int_dom_ATP-bd_1"/>
</dbReference>
<dbReference type="SMART" id="SM00382">
    <property type="entry name" value="AAA"/>
    <property type="match status" value="1"/>
</dbReference>
<keyword evidence="10" id="KW-1185">Reference proteome</keyword>
<dbReference type="Gene3D" id="1.10.10.60">
    <property type="entry name" value="Homeodomain-like"/>
    <property type="match status" value="1"/>
</dbReference>
<dbReference type="Gene3D" id="1.10.8.60">
    <property type="match status" value="1"/>
</dbReference>
<dbReference type="CDD" id="cd00009">
    <property type="entry name" value="AAA"/>
    <property type="match status" value="1"/>
</dbReference>
<dbReference type="PROSITE" id="PS00675">
    <property type="entry name" value="SIGMA54_INTERACT_1"/>
    <property type="match status" value="1"/>
</dbReference>
<proteinExistence type="predicted"/>
<dbReference type="PRINTS" id="PR01590">
    <property type="entry name" value="HTHFIS"/>
</dbReference>
<dbReference type="PANTHER" id="PTHR32071:SF121">
    <property type="entry name" value="SIGMA L-DEPENDENT TRANSCRIPTIONAL REGULATOR YQIR-RELATED"/>
    <property type="match status" value="1"/>
</dbReference>
<dbReference type="PROSITE" id="PS50045">
    <property type="entry name" value="SIGMA54_INTERACT_4"/>
    <property type="match status" value="1"/>
</dbReference>
<evidence type="ECO:0000256" key="4">
    <source>
        <dbReference type="ARBA" id="ARBA00023125"/>
    </source>
</evidence>
<dbReference type="PANTHER" id="PTHR32071">
    <property type="entry name" value="TRANSCRIPTIONAL REGULATORY PROTEIN"/>
    <property type="match status" value="1"/>
</dbReference>
<dbReference type="InterPro" id="IPR027417">
    <property type="entry name" value="P-loop_NTPase"/>
</dbReference>
<dbReference type="InterPro" id="IPR058031">
    <property type="entry name" value="AAA_lid_NorR"/>
</dbReference>
<dbReference type="FunFam" id="3.40.50.300:FF:000006">
    <property type="entry name" value="DNA-binding transcriptional regulator NtrC"/>
    <property type="match status" value="1"/>
</dbReference>
<organism evidence="7 10">
    <name type="scientific">Porphyromonas gulae</name>
    <dbReference type="NCBI Taxonomy" id="111105"/>
    <lineage>
        <taxon>Bacteria</taxon>
        <taxon>Pseudomonadati</taxon>
        <taxon>Bacteroidota</taxon>
        <taxon>Bacteroidia</taxon>
        <taxon>Bacteroidales</taxon>
        <taxon>Porphyromonadaceae</taxon>
        <taxon>Porphyromonas</taxon>
    </lineage>
</organism>
<sequence>MSTNIDVQQIKQRFGIIGSSPLMEHAIRVAAQVAPTDMSVLVTGESGSGKEFFPQIIHYYSARKHHSYIAVNCGAIPEGTIDSELFGHRKGSFTGAVSDRKGYFEEASGGTIFLDEVGELPLPTQARLLRVLETGEFIPVGASQSQKTDVRIVAATNVNLKEAVANGKFREDLFFRLNTVPIEVPALRMRPDDVPLLFRRFAADSAEKYRMPPLRLSDEARTILMRYRWPGNVRELRNITDRLSILEEERTVSAETITRYLDAGGMQDFHPVVIRRNEPTEADKQIPHYEREIIYQVLYDMKKEIADLKGMMNRLAHHEQPSWSVGTDVWGGDDKRNADAKWGVSTHTAPIAEAVDPVEPIQEASEYTEDPISLEEVERKMISRALERHGGKRKQTAEELKISERTLYRKIKEYGLE</sequence>
<evidence type="ECO:0000313" key="7">
    <source>
        <dbReference type="EMBL" id="KGN83551.1"/>
    </source>
</evidence>
<dbReference type="GO" id="GO:0005524">
    <property type="term" value="F:ATP binding"/>
    <property type="evidence" value="ECO:0007669"/>
    <property type="project" value="UniProtKB-KW"/>
</dbReference>
<comment type="caution">
    <text evidence="7">The sequence shown here is derived from an EMBL/GenBank/DDBJ whole genome shotgun (WGS) entry which is preliminary data.</text>
</comment>
<dbReference type="Pfam" id="PF02954">
    <property type="entry name" value="HTH_8"/>
    <property type="match status" value="1"/>
</dbReference>
<gene>
    <name evidence="8" type="ORF">HR08_01475</name>
    <name evidence="7" type="ORF">HR15_11845</name>
</gene>
<dbReference type="EMBL" id="JRAK01000163">
    <property type="protein sequence ID" value="KGN83551.1"/>
    <property type="molecule type" value="Genomic_DNA"/>
</dbReference>
<dbReference type="InterPro" id="IPR009057">
    <property type="entry name" value="Homeodomain-like_sf"/>
</dbReference>
<keyword evidence="5" id="KW-0804">Transcription</keyword>
<dbReference type="PROSITE" id="PS00688">
    <property type="entry name" value="SIGMA54_INTERACT_3"/>
    <property type="match status" value="1"/>
</dbReference>
<evidence type="ECO:0000313" key="8">
    <source>
        <dbReference type="EMBL" id="KGN87764.1"/>
    </source>
</evidence>
<dbReference type="PROSITE" id="PS00676">
    <property type="entry name" value="SIGMA54_INTERACT_2"/>
    <property type="match status" value="1"/>
</dbReference>
<dbReference type="InterPro" id="IPR025943">
    <property type="entry name" value="Sigma_54_int_dom_ATP-bd_2"/>
</dbReference>
<keyword evidence="2" id="KW-0067">ATP-binding</keyword>
<dbReference type="Pfam" id="PF25601">
    <property type="entry name" value="AAA_lid_14"/>
    <property type="match status" value="1"/>
</dbReference>
<evidence type="ECO:0000256" key="2">
    <source>
        <dbReference type="ARBA" id="ARBA00022840"/>
    </source>
</evidence>
<dbReference type="InterPro" id="IPR003593">
    <property type="entry name" value="AAA+_ATPase"/>
</dbReference>
<dbReference type="InterPro" id="IPR002197">
    <property type="entry name" value="HTH_Fis"/>
</dbReference>
<protein>
    <submittedName>
        <fullName evidence="7">ATPase AAA</fullName>
    </submittedName>
</protein>
<reference evidence="8 9" key="1">
    <citation type="submission" date="2014-08" db="EMBL/GenBank/DDBJ databases">
        <title>Porphyromonas gulae strain:COT-052_OH1451 Genome sequencing.</title>
        <authorList>
            <person name="Wallis C."/>
            <person name="Deusch O."/>
            <person name="O'Flynn C."/>
            <person name="Davis I."/>
            <person name="Jospin G."/>
            <person name="Darling A.E."/>
            <person name="Coil D.A."/>
            <person name="Alexiev A."/>
            <person name="Horsfall A."/>
            <person name="Kirkwood N."/>
            <person name="Harris S."/>
            <person name="Eisen J.A."/>
        </authorList>
    </citation>
    <scope>NUCLEOTIDE SEQUENCE [LARGE SCALE GENOMIC DNA]</scope>
    <source>
        <strain evidence="9">COT-052 OH1451</strain>
        <strain evidence="8">COT-052_OH1451</strain>
    </source>
</reference>
<keyword evidence="3" id="KW-0805">Transcription regulation</keyword>
<dbReference type="EMBL" id="JRAI01000008">
    <property type="protein sequence ID" value="KGN87764.1"/>
    <property type="molecule type" value="Genomic_DNA"/>
</dbReference>
<dbReference type="RefSeq" id="WP_039420047.1">
    <property type="nucleotide sequence ID" value="NZ_JRAI01000008.1"/>
</dbReference>
<evidence type="ECO:0000313" key="9">
    <source>
        <dbReference type="Proteomes" id="UP000030130"/>
    </source>
</evidence>
<accession>A0A0A2GP93</accession>
<dbReference type="InterPro" id="IPR025944">
    <property type="entry name" value="Sigma_54_int_dom_CS"/>
</dbReference>
<reference evidence="7 10" key="2">
    <citation type="submission" date="2014-08" db="EMBL/GenBank/DDBJ databases">
        <title>Porphyromonas gulae strain:COT-052_OH3439 Genome sequencing.</title>
        <authorList>
            <person name="Wallis C."/>
            <person name="Deusch O."/>
            <person name="O'Flynn C."/>
            <person name="Davis I."/>
            <person name="Jospin G."/>
            <person name="Darling A.E."/>
            <person name="Coil D.A."/>
            <person name="Alexiev A."/>
            <person name="Horsfall A."/>
            <person name="Kirkwood N."/>
            <person name="Harris S."/>
            <person name="Eisen J.A."/>
        </authorList>
    </citation>
    <scope>NUCLEOTIDE SEQUENCE [LARGE SCALE GENOMIC DNA]</scope>
    <source>
        <strain evidence="10">COT-052 OH3439</strain>
        <strain evidence="7">COT-052_OH3439</strain>
    </source>
</reference>
<name>A0A0A2GP93_9PORP</name>
<dbReference type="SUPFAM" id="SSF46689">
    <property type="entry name" value="Homeodomain-like"/>
    <property type="match status" value="1"/>
</dbReference>
<evidence type="ECO:0000256" key="1">
    <source>
        <dbReference type="ARBA" id="ARBA00022741"/>
    </source>
</evidence>
<keyword evidence="1" id="KW-0547">Nucleotide-binding</keyword>
<keyword evidence="4" id="KW-0238">DNA-binding</keyword>
<dbReference type="AlphaFoldDB" id="A0A0A2GP93"/>
<dbReference type="OrthoDB" id="9810703at2"/>
<dbReference type="Proteomes" id="UP000030130">
    <property type="component" value="Unassembled WGS sequence"/>
</dbReference>
<dbReference type="STRING" id="111105.HR09_09900"/>
<dbReference type="Pfam" id="PF00158">
    <property type="entry name" value="Sigma54_activat"/>
    <property type="match status" value="1"/>
</dbReference>
<evidence type="ECO:0000259" key="6">
    <source>
        <dbReference type="PROSITE" id="PS50045"/>
    </source>
</evidence>
<dbReference type="GO" id="GO:0043565">
    <property type="term" value="F:sequence-specific DNA binding"/>
    <property type="evidence" value="ECO:0007669"/>
    <property type="project" value="InterPro"/>
</dbReference>
<dbReference type="Proteomes" id="UP000030146">
    <property type="component" value="Unassembled WGS sequence"/>
</dbReference>
<evidence type="ECO:0000313" key="10">
    <source>
        <dbReference type="Proteomes" id="UP000030146"/>
    </source>
</evidence>
<evidence type="ECO:0000256" key="5">
    <source>
        <dbReference type="ARBA" id="ARBA00023163"/>
    </source>
</evidence>
<dbReference type="InterPro" id="IPR002078">
    <property type="entry name" value="Sigma_54_int"/>
</dbReference>